<proteinExistence type="predicted"/>
<feature type="transmembrane region" description="Helical" evidence="1">
    <location>
        <begin position="9"/>
        <end position="30"/>
    </location>
</feature>
<dbReference type="EMBL" id="WNZX01000014">
    <property type="protein sequence ID" value="MUG72291.1"/>
    <property type="molecule type" value="Genomic_DNA"/>
</dbReference>
<dbReference type="Proteomes" id="UP000450917">
    <property type="component" value="Unassembled WGS sequence"/>
</dbReference>
<keyword evidence="3" id="KW-1185">Reference proteome</keyword>
<dbReference type="AlphaFoldDB" id="A0A7X2ZCF1"/>
<sequence>MKNETKKMIAYWVTTIFGPVSFVIGDFLFITHGEHQVEQLNHKEQIVNTICRQLLCSKTSGEIR</sequence>
<gene>
    <name evidence="2" type="ORF">GNP93_16595</name>
</gene>
<accession>A0A7X2ZCF1</accession>
<keyword evidence="1" id="KW-1133">Transmembrane helix</keyword>
<evidence type="ECO:0000313" key="3">
    <source>
        <dbReference type="Proteomes" id="UP000450917"/>
    </source>
</evidence>
<evidence type="ECO:0000313" key="2">
    <source>
        <dbReference type="EMBL" id="MUG72291.1"/>
    </source>
</evidence>
<organism evidence="2 3">
    <name type="scientific">Paenibacillus validus</name>
    <dbReference type="NCBI Taxonomy" id="44253"/>
    <lineage>
        <taxon>Bacteria</taxon>
        <taxon>Bacillati</taxon>
        <taxon>Bacillota</taxon>
        <taxon>Bacilli</taxon>
        <taxon>Bacillales</taxon>
        <taxon>Paenibacillaceae</taxon>
        <taxon>Paenibacillus</taxon>
    </lineage>
</organism>
<keyword evidence="1" id="KW-0812">Transmembrane</keyword>
<keyword evidence="1" id="KW-0472">Membrane</keyword>
<name>A0A7X2ZCF1_9BACL</name>
<reference evidence="2 3" key="1">
    <citation type="submission" date="2019-11" db="EMBL/GenBank/DDBJ databases">
        <title>Draft genome sequences of five Paenibacillus species of dairy origin.</title>
        <authorList>
            <person name="Olajide A.M."/>
            <person name="Chen S."/>
            <person name="Lapointe G."/>
        </authorList>
    </citation>
    <scope>NUCLEOTIDE SEQUENCE [LARGE SCALE GENOMIC DNA]</scope>
    <source>
        <strain evidence="2 3">2CS3</strain>
    </source>
</reference>
<comment type="caution">
    <text evidence="2">The sequence shown here is derived from an EMBL/GenBank/DDBJ whole genome shotgun (WGS) entry which is preliminary data.</text>
</comment>
<dbReference type="RefSeq" id="WP_054796608.1">
    <property type="nucleotide sequence ID" value="NZ_JARTHJ010000004.1"/>
</dbReference>
<protein>
    <submittedName>
        <fullName evidence="2">Uncharacterized protein</fullName>
    </submittedName>
</protein>
<evidence type="ECO:0000256" key="1">
    <source>
        <dbReference type="SAM" id="Phobius"/>
    </source>
</evidence>